<dbReference type="RefSeq" id="WP_221424758.1">
    <property type="nucleotide sequence ID" value="NZ_CP081295.1"/>
</dbReference>
<name>A0ABX8ZJR5_9SPHN</name>
<gene>
    <name evidence="1" type="ORF">K3148_10545</name>
</gene>
<reference evidence="1 2" key="1">
    <citation type="submission" date="2021-08" db="EMBL/GenBank/DDBJ databases">
        <title>Comparative Genomics Analysis of the Genus Qipengyuania Reveals Extensive Genetic Diversity and Metabolic Versatility, Including the Description of Fifteen Novel Species.</title>
        <authorList>
            <person name="Liu Y."/>
        </authorList>
    </citation>
    <scope>NUCLEOTIDE SEQUENCE [LARGE SCALE GENOMIC DNA]</scope>
    <source>
        <strain evidence="1 2">1NDH13</strain>
    </source>
</reference>
<accession>A0ABX8ZJR5</accession>
<sequence>MFATVLIAAFALASVATVLVLADSGLRWWSAFGTLRQRMKQGYASAGVGPRPSIITGSANGFGRQVRAYPVIRQVTQRAA</sequence>
<keyword evidence="2" id="KW-1185">Reference proteome</keyword>
<proteinExistence type="predicted"/>
<organism evidence="1 2">
    <name type="scientific">Qipengyuania aurantiaca</name>
    <dbReference type="NCBI Taxonomy" id="2867233"/>
    <lineage>
        <taxon>Bacteria</taxon>
        <taxon>Pseudomonadati</taxon>
        <taxon>Pseudomonadota</taxon>
        <taxon>Alphaproteobacteria</taxon>
        <taxon>Sphingomonadales</taxon>
        <taxon>Erythrobacteraceae</taxon>
        <taxon>Qipengyuania</taxon>
    </lineage>
</organism>
<dbReference type="EMBL" id="CP081295">
    <property type="protein sequence ID" value="QZD89258.1"/>
    <property type="molecule type" value="Genomic_DNA"/>
</dbReference>
<dbReference type="Proteomes" id="UP000824281">
    <property type="component" value="Chromosome"/>
</dbReference>
<evidence type="ECO:0000313" key="2">
    <source>
        <dbReference type="Proteomes" id="UP000824281"/>
    </source>
</evidence>
<evidence type="ECO:0000313" key="1">
    <source>
        <dbReference type="EMBL" id="QZD89258.1"/>
    </source>
</evidence>
<protein>
    <submittedName>
        <fullName evidence="1">Uncharacterized protein</fullName>
    </submittedName>
</protein>